<dbReference type="Proteomes" id="UP000479190">
    <property type="component" value="Unassembled WGS sequence"/>
</dbReference>
<organism evidence="2 3">
    <name type="scientific">Trichogramma brassicae</name>
    <dbReference type="NCBI Taxonomy" id="86971"/>
    <lineage>
        <taxon>Eukaryota</taxon>
        <taxon>Metazoa</taxon>
        <taxon>Ecdysozoa</taxon>
        <taxon>Arthropoda</taxon>
        <taxon>Hexapoda</taxon>
        <taxon>Insecta</taxon>
        <taxon>Pterygota</taxon>
        <taxon>Neoptera</taxon>
        <taxon>Endopterygota</taxon>
        <taxon>Hymenoptera</taxon>
        <taxon>Apocrita</taxon>
        <taxon>Proctotrupomorpha</taxon>
        <taxon>Chalcidoidea</taxon>
        <taxon>Trichogrammatidae</taxon>
        <taxon>Trichogramma</taxon>
    </lineage>
</organism>
<accession>A0A6H5HUM2</accession>
<proteinExistence type="predicted"/>
<reference evidence="2 3" key="1">
    <citation type="submission" date="2020-02" db="EMBL/GenBank/DDBJ databases">
        <authorList>
            <person name="Ferguson B K."/>
        </authorList>
    </citation>
    <scope>NUCLEOTIDE SEQUENCE [LARGE SCALE GENOMIC DNA]</scope>
</reference>
<sequence>MRNARENQKLRGDTPRATAASGRSVVNTRRLKESAKEITQSSKKIKPRSSITRMVKQTAREGVSAICRSPYRCEPCVRVSKRAAVDEATARGNSHESLSPFYTSVSLPHCIADLAAEQSSQIKFFCILICATEF</sequence>
<name>A0A6H5HUM2_9HYME</name>
<dbReference type="AlphaFoldDB" id="A0A6H5HUM2"/>
<evidence type="ECO:0000313" key="3">
    <source>
        <dbReference type="Proteomes" id="UP000479190"/>
    </source>
</evidence>
<keyword evidence="3" id="KW-1185">Reference proteome</keyword>
<dbReference type="EMBL" id="CADCXV010000263">
    <property type="protein sequence ID" value="CAB0029161.1"/>
    <property type="molecule type" value="Genomic_DNA"/>
</dbReference>
<feature type="region of interest" description="Disordered" evidence="1">
    <location>
        <begin position="1"/>
        <end position="54"/>
    </location>
</feature>
<evidence type="ECO:0000313" key="2">
    <source>
        <dbReference type="EMBL" id="CAB0029161.1"/>
    </source>
</evidence>
<evidence type="ECO:0000256" key="1">
    <source>
        <dbReference type="SAM" id="MobiDB-lite"/>
    </source>
</evidence>
<protein>
    <submittedName>
        <fullName evidence="2">Uncharacterized protein</fullName>
    </submittedName>
</protein>
<gene>
    <name evidence="2" type="ORF">TBRA_LOCUS1236</name>
</gene>
<feature type="compositionally biased region" description="Basic and acidic residues" evidence="1">
    <location>
        <begin position="1"/>
        <end position="14"/>
    </location>
</feature>